<dbReference type="RefSeq" id="WP_065790292.1">
    <property type="nucleotide sequence ID" value="NZ_MAUJ01000002.1"/>
</dbReference>
<dbReference type="EMBL" id="MAUJ01000002">
    <property type="protein sequence ID" value="OCQ22089.1"/>
    <property type="molecule type" value="Genomic_DNA"/>
</dbReference>
<dbReference type="PROSITE" id="PS51257">
    <property type="entry name" value="PROKAR_LIPOPROTEIN"/>
    <property type="match status" value="1"/>
</dbReference>
<dbReference type="Proteomes" id="UP000093366">
    <property type="component" value="Unassembled WGS sequence"/>
</dbReference>
<gene>
    <name evidence="1" type="ORF">A7985_09855</name>
</gene>
<name>A0A1C0TS64_9GAMM</name>
<organism evidence="1 2">
    <name type="scientific">Pseudoalteromonas luteoviolacea</name>
    <dbReference type="NCBI Taxonomy" id="43657"/>
    <lineage>
        <taxon>Bacteria</taxon>
        <taxon>Pseudomonadati</taxon>
        <taxon>Pseudomonadota</taxon>
        <taxon>Gammaproteobacteria</taxon>
        <taxon>Alteromonadales</taxon>
        <taxon>Pseudoalteromonadaceae</taxon>
        <taxon>Pseudoalteromonas</taxon>
    </lineage>
</organism>
<proteinExistence type="predicted"/>
<reference evidence="2" key="1">
    <citation type="submission" date="2016-07" db="EMBL/GenBank/DDBJ databases">
        <authorList>
            <person name="Florea S."/>
            <person name="Webb J.S."/>
            <person name="Jaromczyk J."/>
            <person name="Schardl C.L."/>
        </authorList>
    </citation>
    <scope>NUCLEOTIDE SEQUENCE [LARGE SCALE GENOMIC DNA]</scope>
    <source>
        <strain evidence="2">IPB1</strain>
    </source>
</reference>
<comment type="caution">
    <text evidence="1">The sequence shown here is derived from an EMBL/GenBank/DDBJ whole genome shotgun (WGS) entry which is preliminary data.</text>
</comment>
<sequence length="270" mass="32022">MRKYLIVFIALLTLSGCLYETMYKNADLIALNRLEDIVELTDEQEQYFLMSFNAFQLTHQKEYMPEYLKWLAVLKSKWQVLNESQLTKLSDEIQSHWSEITQRIHEPTMEVLLALDVQQKQQLINTLKERAESRAKNSDRRERAIERFEDTLGHLSSKQRGIIAEYFDDTEYNREVWSLHTQSRLKRLESLLNLNTPLTPAERQSLARIVFNSMDDAPIHLQRIRSQWVQKQIKLLINLRETLSPAQKRKVDSLIHKWIDIVDELIKAKL</sequence>
<accession>A0A1C0TS64</accession>
<evidence type="ECO:0000313" key="2">
    <source>
        <dbReference type="Proteomes" id="UP000093366"/>
    </source>
</evidence>
<evidence type="ECO:0000313" key="1">
    <source>
        <dbReference type="EMBL" id="OCQ22089.1"/>
    </source>
</evidence>
<evidence type="ECO:0008006" key="3">
    <source>
        <dbReference type="Google" id="ProtNLM"/>
    </source>
</evidence>
<protein>
    <recommendedName>
        <fullName evidence="3">Lipoprotein</fullName>
    </recommendedName>
</protein>
<dbReference type="AlphaFoldDB" id="A0A1C0TS64"/>
<dbReference type="OrthoDB" id="6312915at2"/>
<dbReference type="Pfam" id="PF19795">
    <property type="entry name" value="DUF6279"/>
    <property type="match status" value="1"/>
</dbReference>